<feature type="transmembrane region" description="Helical" evidence="6">
    <location>
        <begin position="118"/>
        <end position="137"/>
    </location>
</feature>
<dbReference type="EMBL" id="CACVAS010000107">
    <property type="protein sequence ID" value="CAA6820534.1"/>
    <property type="molecule type" value="Genomic_DNA"/>
</dbReference>
<reference evidence="8" key="1">
    <citation type="submission" date="2020-01" db="EMBL/GenBank/DDBJ databases">
        <authorList>
            <person name="Meier V. D."/>
            <person name="Meier V D."/>
        </authorList>
    </citation>
    <scope>NUCLEOTIDE SEQUENCE</scope>
    <source>
        <strain evidence="8">HLG_WM_MAG_01</strain>
    </source>
</reference>
<evidence type="ECO:0000313" key="8">
    <source>
        <dbReference type="EMBL" id="CAA6820534.1"/>
    </source>
</evidence>
<keyword evidence="2" id="KW-1003">Cell membrane</keyword>
<sequence length="156" mass="17660">MIDTSELPIASPQKRLLSFVIDDLVIVFFILAIFYTQLMEIASHLPDNLTSEAITNFQLELNQFSADNLFIFITIKILYHTVTIWHNGMTIGKYVVKLQVVDLGTVQHPTFLKALGRAALRIVSEIVFYLGFLLAFFTPQKQTLHDKLSNCVVVDG</sequence>
<feature type="transmembrane region" description="Helical" evidence="6">
    <location>
        <begin position="16"/>
        <end position="35"/>
    </location>
</feature>
<evidence type="ECO:0000256" key="6">
    <source>
        <dbReference type="SAM" id="Phobius"/>
    </source>
</evidence>
<gene>
    <name evidence="8" type="ORF">HELGO_WM668</name>
</gene>
<dbReference type="PANTHER" id="PTHR36115">
    <property type="entry name" value="PROLINE-RICH ANTIGEN HOMOLOG-RELATED"/>
    <property type="match status" value="1"/>
</dbReference>
<keyword evidence="4 6" id="KW-1133">Transmembrane helix</keyword>
<dbReference type="InterPro" id="IPR051791">
    <property type="entry name" value="Pra-immunoreactive"/>
</dbReference>
<comment type="subcellular location">
    <subcellularLocation>
        <location evidence="1">Cell membrane</location>
        <topology evidence="1">Multi-pass membrane protein</topology>
    </subcellularLocation>
</comment>
<accession>A0A6S6TMF2</accession>
<protein>
    <submittedName>
        <fullName evidence="8">RDD family protein</fullName>
    </submittedName>
</protein>
<dbReference type="Pfam" id="PF06271">
    <property type="entry name" value="RDD"/>
    <property type="match status" value="1"/>
</dbReference>
<organism evidence="8">
    <name type="scientific">uncultured Sulfurovum sp</name>
    <dbReference type="NCBI Taxonomy" id="269237"/>
    <lineage>
        <taxon>Bacteria</taxon>
        <taxon>Pseudomonadati</taxon>
        <taxon>Campylobacterota</taxon>
        <taxon>Epsilonproteobacteria</taxon>
        <taxon>Campylobacterales</taxon>
        <taxon>Sulfurovaceae</taxon>
        <taxon>Sulfurovum</taxon>
        <taxon>environmental samples</taxon>
    </lineage>
</organism>
<evidence type="ECO:0000256" key="2">
    <source>
        <dbReference type="ARBA" id="ARBA00022475"/>
    </source>
</evidence>
<keyword evidence="5 6" id="KW-0472">Membrane</keyword>
<feature type="domain" description="RDD" evidence="7">
    <location>
        <begin position="10"/>
        <end position="150"/>
    </location>
</feature>
<evidence type="ECO:0000259" key="7">
    <source>
        <dbReference type="Pfam" id="PF06271"/>
    </source>
</evidence>
<dbReference type="AlphaFoldDB" id="A0A6S6TMF2"/>
<proteinExistence type="predicted"/>
<dbReference type="PANTHER" id="PTHR36115:SF4">
    <property type="entry name" value="MEMBRANE PROTEIN"/>
    <property type="match status" value="1"/>
</dbReference>
<evidence type="ECO:0000256" key="5">
    <source>
        <dbReference type="ARBA" id="ARBA00023136"/>
    </source>
</evidence>
<name>A0A6S6TMF2_9BACT</name>
<evidence type="ECO:0000256" key="1">
    <source>
        <dbReference type="ARBA" id="ARBA00004651"/>
    </source>
</evidence>
<evidence type="ECO:0000256" key="3">
    <source>
        <dbReference type="ARBA" id="ARBA00022692"/>
    </source>
</evidence>
<evidence type="ECO:0000256" key="4">
    <source>
        <dbReference type="ARBA" id="ARBA00022989"/>
    </source>
</evidence>
<dbReference type="GO" id="GO:0005886">
    <property type="term" value="C:plasma membrane"/>
    <property type="evidence" value="ECO:0007669"/>
    <property type="project" value="UniProtKB-SubCell"/>
</dbReference>
<keyword evidence="3 6" id="KW-0812">Transmembrane</keyword>
<dbReference type="InterPro" id="IPR010432">
    <property type="entry name" value="RDD"/>
</dbReference>